<evidence type="ECO:0000313" key="7">
    <source>
        <dbReference type="Proteomes" id="UP001239445"/>
    </source>
</evidence>
<dbReference type="Gene3D" id="1.10.472.10">
    <property type="entry name" value="Cyclin-like"/>
    <property type="match status" value="1"/>
</dbReference>
<dbReference type="GO" id="GO:0006357">
    <property type="term" value="P:regulation of transcription by RNA polymerase II"/>
    <property type="evidence" value="ECO:0007669"/>
    <property type="project" value="InterPro"/>
</dbReference>
<feature type="compositionally biased region" description="Low complexity" evidence="4">
    <location>
        <begin position="318"/>
        <end position="330"/>
    </location>
</feature>
<dbReference type="InterPro" id="IPR006671">
    <property type="entry name" value="Cyclin_N"/>
</dbReference>
<comment type="caution">
    <text evidence="6">The sequence shown here is derived from an EMBL/GenBank/DDBJ whole genome shotgun (WGS) entry which is preliminary data.</text>
</comment>
<gene>
    <name evidence="6" type="ORF">QBC47DRAFT_191005</name>
</gene>
<dbReference type="InterPro" id="IPR013763">
    <property type="entry name" value="Cyclin-like_dom"/>
</dbReference>
<dbReference type="SUPFAM" id="SSF47954">
    <property type="entry name" value="Cyclin-like"/>
    <property type="match status" value="2"/>
</dbReference>
<dbReference type="InterPro" id="IPR036915">
    <property type="entry name" value="Cyclin-like_sf"/>
</dbReference>
<accession>A0AAJ0F9N1</accession>
<protein>
    <recommendedName>
        <fullName evidence="2">RNA polymerase II holoenzyme cyclin-like subunit</fullName>
    </recommendedName>
</protein>
<dbReference type="Pfam" id="PF00134">
    <property type="entry name" value="Cyclin_N"/>
    <property type="match status" value="1"/>
</dbReference>
<evidence type="ECO:0000259" key="5">
    <source>
        <dbReference type="SMART" id="SM00385"/>
    </source>
</evidence>
<dbReference type="PANTHER" id="PTHR10026">
    <property type="entry name" value="CYCLIN"/>
    <property type="match status" value="1"/>
</dbReference>
<proteinExistence type="inferred from homology"/>
<organism evidence="6 7">
    <name type="scientific">Echria macrotheca</name>
    <dbReference type="NCBI Taxonomy" id="438768"/>
    <lineage>
        <taxon>Eukaryota</taxon>
        <taxon>Fungi</taxon>
        <taxon>Dikarya</taxon>
        <taxon>Ascomycota</taxon>
        <taxon>Pezizomycotina</taxon>
        <taxon>Sordariomycetes</taxon>
        <taxon>Sordariomycetidae</taxon>
        <taxon>Sordariales</taxon>
        <taxon>Schizotheciaceae</taxon>
        <taxon>Echria</taxon>
    </lineage>
</organism>
<dbReference type="AlphaFoldDB" id="A0AAJ0F9N1"/>
<evidence type="ECO:0000256" key="3">
    <source>
        <dbReference type="RuleBase" id="RU000383"/>
    </source>
</evidence>
<dbReference type="Proteomes" id="UP001239445">
    <property type="component" value="Unassembled WGS sequence"/>
</dbReference>
<keyword evidence="3" id="KW-0195">Cyclin</keyword>
<evidence type="ECO:0000313" key="6">
    <source>
        <dbReference type="EMBL" id="KAK1755548.1"/>
    </source>
</evidence>
<dbReference type="SMART" id="SM00385">
    <property type="entry name" value="CYCLIN"/>
    <property type="match status" value="1"/>
</dbReference>
<evidence type="ECO:0000256" key="1">
    <source>
        <dbReference type="ARBA" id="ARBA00008638"/>
    </source>
</evidence>
<feature type="region of interest" description="Disordered" evidence="4">
    <location>
        <begin position="305"/>
        <end position="336"/>
    </location>
</feature>
<comment type="similarity">
    <text evidence="1">Belongs to the cyclin family. Cyclin C subfamily.</text>
</comment>
<reference evidence="6" key="1">
    <citation type="submission" date="2023-06" db="EMBL/GenBank/DDBJ databases">
        <title>Genome-scale phylogeny and comparative genomics of the fungal order Sordariales.</title>
        <authorList>
            <consortium name="Lawrence Berkeley National Laboratory"/>
            <person name="Hensen N."/>
            <person name="Bonometti L."/>
            <person name="Westerberg I."/>
            <person name="Brannstrom I.O."/>
            <person name="Guillou S."/>
            <person name="Cros-Aarteil S."/>
            <person name="Calhoun S."/>
            <person name="Haridas S."/>
            <person name="Kuo A."/>
            <person name="Mondo S."/>
            <person name="Pangilinan J."/>
            <person name="Riley R."/>
            <person name="Labutti K."/>
            <person name="Andreopoulos B."/>
            <person name="Lipzen A."/>
            <person name="Chen C."/>
            <person name="Yanf M."/>
            <person name="Daum C."/>
            <person name="Ng V."/>
            <person name="Clum A."/>
            <person name="Steindorff A."/>
            <person name="Ohm R."/>
            <person name="Martin F."/>
            <person name="Silar P."/>
            <person name="Natvig D."/>
            <person name="Lalanne C."/>
            <person name="Gautier V."/>
            <person name="Ament-Velasquez S.L."/>
            <person name="Kruys A."/>
            <person name="Hutchinson M.I."/>
            <person name="Powell A.J."/>
            <person name="Barry K."/>
            <person name="Miller A.N."/>
            <person name="Grigoriev I.V."/>
            <person name="Debuchy R."/>
            <person name="Gladieux P."/>
            <person name="Thoren M.H."/>
            <person name="Johannesson H."/>
        </authorList>
    </citation>
    <scope>NUCLEOTIDE SEQUENCE</scope>
    <source>
        <strain evidence="6">PSN4</strain>
    </source>
</reference>
<name>A0AAJ0F9N1_9PEZI</name>
<dbReference type="GO" id="GO:0016538">
    <property type="term" value="F:cyclin-dependent protein serine/threonine kinase regulator activity"/>
    <property type="evidence" value="ECO:0007669"/>
    <property type="project" value="InterPro"/>
</dbReference>
<sequence>MAPTTTEETVPIGPPVGLSSIPARYIPEQSLRRQLRSIGYDEAREDNYRLKGVQLIDNVREALQLPYRTFVTAATYYHKFRIRFPSSEYNYEDVALASLFTACKVEDTIKKSKDILCAAHNLRHPNDNKTPDDKTFESSSRFTVGLERHILETIGFDFRGQYPQKLLIKMIRKMFPGDDEESKVIKKTFLRNAYDMSIDLYKTFAPIKHSTDALVLAILALTAHLMDKATDKAEAIQRRAPLASQGCVYEVMLDLMDLYTQFRKSTKVGSRFDINRLMDVKIEINKKVADGKLNRYHEWCDRCEKESPDVNPATPGTSPAANSVSAGSSSVKRKHTPNDSTLRFVFDAEAARKERDYVDTFFNDEYEEYEVEVEEPVPDNRPRQPANPGRSGYAHAHRGSHKDHGWSPYSRGGRGMPDRHKGRNNYY</sequence>
<feature type="domain" description="Cyclin-like" evidence="5">
    <location>
        <begin position="54"/>
        <end position="152"/>
    </location>
</feature>
<keyword evidence="7" id="KW-1185">Reference proteome</keyword>
<evidence type="ECO:0000256" key="4">
    <source>
        <dbReference type="SAM" id="MobiDB-lite"/>
    </source>
</evidence>
<dbReference type="InterPro" id="IPR043198">
    <property type="entry name" value="Cyclin/Ssn8"/>
</dbReference>
<feature type="region of interest" description="Disordered" evidence="4">
    <location>
        <begin position="369"/>
        <end position="427"/>
    </location>
</feature>
<evidence type="ECO:0000256" key="2">
    <source>
        <dbReference type="ARBA" id="ARBA00014912"/>
    </source>
</evidence>
<dbReference type="EMBL" id="MU839833">
    <property type="protein sequence ID" value="KAK1755548.1"/>
    <property type="molecule type" value="Genomic_DNA"/>
</dbReference>